<reference evidence="2" key="3">
    <citation type="submission" date="2023-06" db="EMBL/GenBank/DDBJ databases">
        <authorList>
            <person name="Sun Q."/>
            <person name="Zhou Y."/>
        </authorList>
    </citation>
    <scope>NUCLEOTIDE SEQUENCE</scope>
    <source>
        <strain evidence="2">CGMCC 1.10859</strain>
    </source>
</reference>
<protein>
    <submittedName>
        <fullName evidence="2">Uncharacterized protein</fullName>
    </submittedName>
</protein>
<dbReference type="EMBL" id="FNOB01000001">
    <property type="protein sequence ID" value="SDW12524.1"/>
    <property type="molecule type" value="Genomic_DNA"/>
</dbReference>
<dbReference type="EMBL" id="BNAB01000001">
    <property type="protein sequence ID" value="GHD98494.1"/>
    <property type="molecule type" value="Genomic_DNA"/>
</dbReference>
<accession>A0AAN4ZXT4</accession>
<name>A0AAN4ZXT4_9RHOB</name>
<sequence>MIPSASPTAKRKTTSAASCPAPMKTAPVAAMLIHISMVKGIPARASSAARRAMGATAIRVARTKA</sequence>
<feature type="region of interest" description="Disordered" evidence="1">
    <location>
        <begin position="1"/>
        <end position="21"/>
    </location>
</feature>
<reference evidence="2" key="1">
    <citation type="journal article" date="2014" name="Int. J. Syst. Evol. Microbiol.">
        <title>Complete genome sequence of Corynebacterium casei LMG S-19264T (=DSM 44701T), isolated from a smear-ripened cheese.</title>
        <authorList>
            <consortium name="US DOE Joint Genome Institute (JGI-PGF)"/>
            <person name="Walter F."/>
            <person name="Albersmeier A."/>
            <person name="Kalinowski J."/>
            <person name="Ruckert C."/>
        </authorList>
    </citation>
    <scope>NUCLEOTIDE SEQUENCE</scope>
    <source>
        <strain evidence="2">CGMCC 1.10859</strain>
    </source>
</reference>
<evidence type="ECO:0000256" key="1">
    <source>
        <dbReference type="SAM" id="MobiDB-lite"/>
    </source>
</evidence>
<evidence type="ECO:0000313" key="2">
    <source>
        <dbReference type="EMBL" id="GHD98494.1"/>
    </source>
</evidence>
<dbReference type="Proteomes" id="UP000199541">
    <property type="component" value="Unassembled WGS sequence"/>
</dbReference>
<organism evidence="2 5">
    <name type="scientific">Allgaiera indica</name>
    <dbReference type="NCBI Taxonomy" id="765699"/>
    <lineage>
        <taxon>Bacteria</taxon>
        <taxon>Pseudomonadati</taxon>
        <taxon>Pseudomonadota</taxon>
        <taxon>Alphaproteobacteria</taxon>
        <taxon>Rhodobacterales</taxon>
        <taxon>Paracoccaceae</taxon>
        <taxon>Allgaiera</taxon>
    </lineage>
</organism>
<proteinExistence type="predicted"/>
<comment type="caution">
    <text evidence="2">The sequence shown here is derived from an EMBL/GenBank/DDBJ whole genome shotgun (WGS) entry which is preliminary data.</text>
</comment>
<gene>
    <name evidence="2" type="ORF">GCM10008024_02230</name>
    <name evidence="3" type="ORF">SAMN05444006_101324</name>
</gene>
<evidence type="ECO:0000313" key="5">
    <source>
        <dbReference type="Proteomes" id="UP000634647"/>
    </source>
</evidence>
<evidence type="ECO:0000313" key="4">
    <source>
        <dbReference type="Proteomes" id="UP000199541"/>
    </source>
</evidence>
<reference evidence="3 4" key="2">
    <citation type="submission" date="2016-10" db="EMBL/GenBank/DDBJ databases">
        <authorList>
            <person name="Varghese N."/>
            <person name="Submissions S."/>
        </authorList>
    </citation>
    <scope>NUCLEOTIDE SEQUENCE [LARGE SCALE GENOMIC DNA]</scope>
    <source>
        <strain evidence="3 4">DSM 24802</strain>
    </source>
</reference>
<evidence type="ECO:0000313" key="3">
    <source>
        <dbReference type="EMBL" id="SDW12524.1"/>
    </source>
</evidence>
<dbReference type="AlphaFoldDB" id="A0AAN4ZXT4"/>
<keyword evidence="4" id="KW-1185">Reference proteome</keyword>
<dbReference type="Proteomes" id="UP000634647">
    <property type="component" value="Unassembled WGS sequence"/>
</dbReference>